<feature type="compositionally biased region" description="Polar residues" evidence="1">
    <location>
        <begin position="54"/>
        <end position="68"/>
    </location>
</feature>
<comment type="caution">
    <text evidence="2">The sequence shown here is derived from an EMBL/GenBank/DDBJ whole genome shotgun (WGS) entry which is preliminary data.</text>
</comment>
<dbReference type="EMBL" id="PGCI01000054">
    <property type="protein sequence ID" value="PLW44809.1"/>
    <property type="molecule type" value="Genomic_DNA"/>
</dbReference>
<evidence type="ECO:0000313" key="2">
    <source>
        <dbReference type="EMBL" id="PLW44809.1"/>
    </source>
</evidence>
<protein>
    <submittedName>
        <fullName evidence="2">Uncharacterized protein</fullName>
    </submittedName>
</protein>
<name>A0A2N5V4A4_9BASI</name>
<dbReference type="AlphaFoldDB" id="A0A2N5V4A4"/>
<reference evidence="4 5" key="1">
    <citation type="submission" date="2017-11" db="EMBL/GenBank/DDBJ databases">
        <title>De novo assembly and phasing of dikaryotic genomes from two isolates of Puccinia coronata f. sp. avenae, the causal agent of oat crown rust.</title>
        <authorList>
            <person name="Miller M.E."/>
            <person name="Zhang Y."/>
            <person name="Omidvar V."/>
            <person name="Sperschneider J."/>
            <person name="Schwessinger B."/>
            <person name="Raley C."/>
            <person name="Palmer J.M."/>
            <person name="Garnica D."/>
            <person name="Upadhyaya N."/>
            <person name="Rathjen J."/>
            <person name="Taylor J.M."/>
            <person name="Park R.F."/>
            <person name="Dodds P.N."/>
            <person name="Hirsch C.D."/>
            <person name="Kianian S.F."/>
            <person name="Figueroa M."/>
        </authorList>
    </citation>
    <scope>NUCLEOTIDE SEQUENCE [LARGE SCALE GENOMIC DNA]</scope>
    <source>
        <strain evidence="3">12NC29</strain>
        <strain evidence="2">12SD80</strain>
    </source>
</reference>
<dbReference type="EMBL" id="PGCJ01000022">
    <property type="protein sequence ID" value="PLW56328.1"/>
    <property type="molecule type" value="Genomic_DNA"/>
</dbReference>
<proteinExistence type="predicted"/>
<dbReference type="Proteomes" id="UP000235388">
    <property type="component" value="Unassembled WGS sequence"/>
</dbReference>
<evidence type="ECO:0000256" key="1">
    <source>
        <dbReference type="SAM" id="MobiDB-lite"/>
    </source>
</evidence>
<evidence type="ECO:0000313" key="4">
    <source>
        <dbReference type="Proteomes" id="UP000235388"/>
    </source>
</evidence>
<feature type="region of interest" description="Disordered" evidence="1">
    <location>
        <begin position="1"/>
        <end position="68"/>
    </location>
</feature>
<evidence type="ECO:0000313" key="3">
    <source>
        <dbReference type="EMBL" id="PLW56328.1"/>
    </source>
</evidence>
<accession>A0A2N5V4A4</accession>
<organism evidence="2 5">
    <name type="scientific">Puccinia coronata f. sp. avenae</name>
    <dbReference type="NCBI Taxonomy" id="200324"/>
    <lineage>
        <taxon>Eukaryota</taxon>
        <taxon>Fungi</taxon>
        <taxon>Dikarya</taxon>
        <taxon>Basidiomycota</taxon>
        <taxon>Pucciniomycotina</taxon>
        <taxon>Pucciniomycetes</taxon>
        <taxon>Pucciniales</taxon>
        <taxon>Pucciniaceae</taxon>
        <taxon>Puccinia</taxon>
    </lineage>
</organism>
<sequence>MDIDSNSLTLVPHPFGELNGQRSHPANAPNKLPSSRQPRPSSLILHSVPGPASTPKSTLLSSSCVHPS</sequence>
<dbReference type="Proteomes" id="UP000235392">
    <property type="component" value="Unassembled WGS sequence"/>
</dbReference>
<feature type="compositionally biased region" description="Low complexity" evidence="1">
    <location>
        <begin position="33"/>
        <end position="42"/>
    </location>
</feature>
<gene>
    <name evidence="3" type="ORF">PCANC_04043</name>
    <name evidence="2" type="ORF">PCASD_07150</name>
</gene>
<keyword evidence="4" id="KW-1185">Reference proteome</keyword>
<evidence type="ECO:0000313" key="5">
    <source>
        <dbReference type="Proteomes" id="UP000235392"/>
    </source>
</evidence>